<organism evidence="2 3">
    <name type="scientific">Cyclotella cryptica</name>
    <dbReference type="NCBI Taxonomy" id="29204"/>
    <lineage>
        <taxon>Eukaryota</taxon>
        <taxon>Sar</taxon>
        <taxon>Stramenopiles</taxon>
        <taxon>Ochrophyta</taxon>
        <taxon>Bacillariophyta</taxon>
        <taxon>Coscinodiscophyceae</taxon>
        <taxon>Thalassiosirophycidae</taxon>
        <taxon>Stephanodiscales</taxon>
        <taxon>Stephanodiscaceae</taxon>
        <taxon>Cyclotella</taxon>
    </lineage>
</organism>
<gene>
    <name evidence="2" type="ORF">HJC23_007131</name>
</gene>
<sequence length="249" mass="28665">MSELSNKDRDASNERPRKKKLPADQATDQLELLMGVQETILKHSDHMLKVLTKREDSQQIWERKECKLIRKRIEMIKCQPFKYHLLSGNHSPVVRDDTSTSLLHAKTFALTDKFIQSIANFQDVQDQPVLQIVSIKMDFEQSTRDKKSNSVHFSHARICDGSQDVMVGRFAMNIAHDGNRLDEGDIVQLSTFTPPQYRIGNSQSQRSPVVIVHLFSKIGYASLPLKLNNQIHCVKLTEEEINQYNQHEI</sequence>
<dbReference type="EMBL" id="JABMIG020000458">
    <property type="protein sequence ID" value="KAL3777231.1"/>
    <property type="molecule type" value="Genomic_DNA"/>
</dbReference>
<dbReference type="AlphaFoldDB" id="A0ABD3NRG8"/>
<accession>A0ABD3NRG8</accession>
<evidence type="ECO:0000313" key="3">
    <source>
        <dbReference type="Proteomes" id="UP001516023"/>
    </source>
</evidence>
<protein>
    <submittedName>
        <fullName evidence="2">Uncharacterized protein</fullName>
    </submittedName>
</protein>
<evidence type="ECO:0000313" key="2">
    <source>
        <dbReference type="EMBL" id="KAL3777231.1"/>
    </source>
</evidence>
<reference evidence="2 3" key="1">
    <citation type="journal article" date="2020" name="G3 (Bethesda)">
        <title>Improved Reference Genome for Cyclotella cryptica CCMP332, a Model for Cell Wall Morphogenesis, Salinity Adaptation, and Lipid Production in Diatoms (Bacillariophyta).</title>
        <authorList>
            <person name="Roberts W.R."/>
            <person name="Downey K.M."/>
            <person name="Ruck E.C."/>
            <person name="Traller J.C."/>
            <person name="Alverson A.J."/>
        </authorList>
    </citation>
    <scope>NUCLEOTIDE SEQUENCE [LARGE SCALE GENOMIC DNA]</scope>
    <source>
        <strain evidence="2 3">CCMP332</strain>
    </source>
</reference>
<dbReference type="Proteomes" id="UP001516023">
    <property type="component" value="Unassembled WGS sequence"/>
</dbReference>
<feature type="region of interest" description="Disordered" evidence="1">
    <location>
        <begin position="1"/>
        <end position="24"/>
    </location>
</feature>
<evidence type="ECO:0000256" key="1">
    <source>
        <dbReference type="SAM" id="MobiDB-lite"/>
    </source>
</evidence>
<feature type="compositionally biased region" description="Basic and acidic residues" evidence="1">
    <location>
        <begin position="1"/>
        <end position="15"/>
    </location>
</feature>
<name>A0ABD3NRG8_9STRA</name>
<proteinExistence type="predicted"/>
<keyword evidence="3" id="KW-1185">Reference proteome</keyword>
<comment type="caution">
    <text evidence="2">The sequence shown here is derived from an EMBL/GenBank/DDBJ whole genome shotgun (WGS) entry which is preliminary data.</text>
</comment>